<feature type="non-terminal residue" evidence="1">
    <location>
        <position position="1"/>
    </location>
</feature>
<protein>
    <submittedName>
        <fullName evidence="1">Uncharacterized protein</fullName>
    </submittedName>
</protein>
<comment type="caution">
    <text evidence="1">The sequence shown here is derived from an EMBL/GenBank/DDBJ whole genome shotgun (WGS) entry which is preliminary data.</text>
</comment>
<dbReference type="AlphaFoldDB" id="A0A392W2J5"/>
<dbReference type="EMBL" id="LXQA011342987">
    <property type="protein sequence ID" value="MCI93943.1"/>
    <property type="molecule type" value="Genomic_DNA"/>
</dbReference>
<keyword evidence="2" id="KW-1185">Reference proteome</keyword>
<name>A0A392W2J5_9FABA</name>
<evidence type="ECO:0000313" key="2">
    <source>
        <dbReference type="Proteomes" id="UP000265520"/>
    </source>
</evidence>
<sequence length="56" mass="6874">RENELKESMYGLDSLKETFEVKKKFHDQRYYCKELEDKKHELLGHVYGFKVVIKEH</sequence>
<proteinExistence type="predicted"/>
<organism evidence="1 2">
    <name type="scientific">Trifolium medium</name>
    <dbReference type="NCBI Taxonomy" id="97028"/>
    <lineage>
        <taxon>Eukaryota</taxon>
        <taxon>Viridiplantae</taxon>
        <taxon>Streptophyta</taxon>
        <taxon>Embryophyta</taxon>
        <taxon>Tracheophyta</taxon>
        <taxon>Spermatophyta</taxon>
        <taxon>Magnoliopsida</taxon>
        <taxon>eudicotyledons</taxon>
        <taxon>Gunneridae</taxon>
        <taxon>Pentapetalae</taxon>
        <taxon>rosids</taxon>
        <taxon>fabids</taxon>
        <taxon>Fabales</taxon>
        <taxon>Fabaceae</taxon>
        <taxon>Papilionoideae</taxon>
        <taxon>50 kb inversion clade</taxon>
        <taxon>NPAAA clade</taxon>
        <taxon>Hologalegina</taxon>
        <taxon>IRL clade</taxon>
        <taxon>Trifolieae</taxon>
        <taxon>Trifolium</taxon>
    </lineage>
</organism>
<accession>A0A392W2J5</accession>
<evidence type="ECO:0000313" key="1">
    <source>
        <dbReference type="EMBL" id="MCI93943.1"/>
    </source>
</evidence>
<reference evidence="1 2" key="1">
    <citation type="journal article" date="2018" name="Front. Plant Sci.">
        <title>Red Clover (Trifolium pratense) and Zigzag Clover (T. medium) - A Picture of Genomic Similarities and Differences.</title>
        <authorList>
            <person name="Dluhosova J."/>
            <person name="Istvanek J."/>
            <person name="Nedelnik J."/>
            <person name="Repkova J."/>
        </authorList>
    </citation>
    <scope>NUCLEOTIDE SEQUENCE [LARGE SCALE GENOMIC DNA]</scope>
    <source>
        <strain evidence="2">cv. 10/8</strain>
        <tissue evidence="1">Leaf</tissue>
    </source>
</reference>
<dbReference type="Proteomes" id="UP000265520">
    <property type="component" value="Unassembled WGS sequence"/>
</dbReference>